<dbReference type="HOGENOM" id="CLU_000445_28_1_10"/>
<dbReference type="EMBL" id="CP002345">
    <property type="protein sequence ID" value="ADQ78232.1"/>
    <property type="molecule type" value="Genomic_DNA"/>
</dbReference>
<comment type="catalytic activity">
    <reaction evidence="1">
        <text>ATP + protein L-histidine = ADP + protein N-phospho-L-histidine.</text>
        <dbReference type="EC" id="2.7.13.3"/>
    </reaction>
</comment>
<dbReference type="OrthoDB" id="993208at2"/>
<keyword evidence="13" id="KW-0812">Transmembrane</keyword>
<dbReference type="InterPro" id="IPR036097">
    <property type="entry name" value="HisK_dim/P_sf"/>
</dbReference>
<dbReference type="InterPro" id="IPR011123">
    <property type="entry name" value="Y_Y_Y"/>
</dbReference>
<dbReference type="SMART" id="SM00342">
    <property type="entry name" value="HTH_ARAC"/>
    <property type="match status" value="1"/>
</dbReference>
<keyword evidence="14" id="KW-0732">Signal</keyword>
<dbReference type="PANTHER" id="PTHR43547:SF2">
    <property type="entry name" value="HYBRID SIGNAL TRANSDUCTION HISTIDINE KINASE C"/>
    <property type="match status" value="1"/>
</dbReference>
<dbReference type="GO" id="GO:0005524">
    <property type="term" value="F:ATP binding"/>
    <property type="evidence" value="ECO:0007669"/>
    <property type="project" value="UniProtKB-KW"/>
</dbReference>
<dbReference type="InterPro" id="IPR018060">
    <property type="entry name" value="HTH_AraC"/>
</dbReference>
<gene>
    <name evidence="18" type="ordered locus">Palpr_0070</name>
</gene>
<evidence type="ECO:0000256" key="2">
    <source>
        <dbReference type="ARBA" id="ARBA00012438"/>
    </source>
</evidence>
<keyword evidence="5" id="KW-0547">Nucleotide-binding</keyword>
<dbReference type="EC" id="2.7.13.3" evidence="2"/>
<dbReference type="InterPro" id="IPR001789">
    <property type="entry name" value="Sig_transdc_resp-reg_receiver"/>
</dbReference>
<dbReference type="InterPro" id="IPR004358">
    <property type="entry name" value="Sig_transdc_His_kin-like_C"/>
</dbReference>
<keyword evidence="11" id="KW-0804">Transcription</keyword>
<evidence type="ECO:0000256" key="13">
    <source>
        <dbReference type="SAM" id="Phobius"/>
    </source>
</evidence>
<dbReference type="Pfam" id="PF00512">
    <property type="entry name" value="HisKA"/>
    <property type="match status" value="1"/>
</dbReference>
<keyword evidence="13" id="KW-0472">Membrane</keyword>
<evidence type="ECO:0000259" key="16">
    <source>
        <dbReference type="PROSITE" id="PS50109"/>
    </source>
</evidence>
<dbReference type="InterPro" id="IPR003661">
    <property type="entry name" value="HisK_dim/P_dom"/>
</dbReference>
<dbReference type="Pfam" id="PF00072">
    <property type="entry name" value="Response_reg"/>
    <property type="match status" value="1"/>
</dbReference>
<dbReference type="InterPro" id="IPR003594">
    <property type="entry name" value="HATPase_dom"/>
</dbReference>
<evidence type="ECO:0000256" key="7">
    <source>
        <dbReference type="ARBA" id="ARBA00022840"/>
    </source>
</evidence>
<feature type="domain" description="Histidine kinase" evidence="16">
    <location>
        <begin position="837"/>
        <end position="1054"/>
    </location>
</feature>
<dbReference type="eggNOG" id="COG5002">
    <property type="taxonomic scope" value="Bacteria"/>
</dbReference>
<dbReference type="Gene3D" id="3.30.565.10">
    <property type="entry name" value="Histidine kinase-like ATPase, C-terminal domain"/>
    <property type="match status" value="1"/>
</dbReference>
<dbReference type="Gene3D" id="3.40.50.2300">
    <property type="match status" value="1"/>
</dbReference>
<protein>
    <recommendedName>
        <fullName evidence="2">histidine kinase</fullName>
        <ecNumber evidence="2">2.7.13.3</ecNumber>
    </recommendedName>
</protein>
<evidence type="ECO:0000313" key="18">
    <source>
        <dbReference type="EMBL" id="ADQ78232.1"/>
    </source>
</evidence>
<dbReference type="InterPro" id="IPR015943">
    <property type="entry name" value="WD40/YVTN_repeat-like_dom_sf"/>
</dbReference>
<dbReference type="PANTHER" id="PTHR43547">
    <property type="entry name" value="TWO-COMPONENT HISTIDINE KINASE"/>
    <property type="match status" value="1"/>
</dbReference>
<dbReference type="PROSITE" id="PS01124">
    <property type="entry name" value="HTH_ARAC_FAMILY_2"/>
    <property type="match status" value="1"/>
</dbReference>
<dbReference type="InterPro" id="IPR005467">
    <property type="entry name" value="His_kinase_dom"/>
</dbReference>
<dbReference type="PROSITE" id="PS50109">
    <property type="entry name" value="HIS_KIN"/>
    <property type="match status" value="1"/>
</dbReference>
<dbReference type="SUPFAM" id="SSF55874">
    <property type="entry name" value="ATPase domain of HSP90 chaperone/DNA topoisomerase II/histidine kinase"/>
    <property type="match status" value="1"/>
</dbReference>
<dbReference type="InterPro" id="IPR013783">
    <property type="entry name" value="Ig-like_fold"/>
</dbReference>
<keyword evidence="6 18" id="KW-0418">Kinase</keyword>
<name>E4T0V7_PALPW</name>
<dbReference type="Gene3D" id="2.60.40.10">
    <property type="entry name" value="Immunoglobulins"/>
    <property type="match status" value="1"/>
</dbReference>
<evidence type="ECO:0000256" key="8">
    <source>
        <dbReference type="ARBA" id="ARBA00023012"/>
    </source>
</evidence>
<dbReference type="SUPFAM" id="SSF47384">
    <property type="entry name" value="Homodimeric domain of signal transducing histidine kinase"/>
    <property type="match status" value="1"/>
</dbReference>
<keyword evidence="7" id="KW-0067">ATP-binding</keyword>
<dbReference type="STRING" id="694427.Palpr_0070"/>
<dbReference type="PROSITE" id="PS50110">
    <property type="entry name" value="RESPONSE_REGULATORY"/>
    <property type="match status" value="1"/>
</dbReference>
<evidence type="ECO:0000313" key="19">
    <source>
        <dbReference type="Proteomes" id="UP000008718"/>
    </source>
</evidence>
<reference evidence="18 19" key="2">
    <citation type="journal article" date="2011" name="Stand. Genomic Sci.">
        <title>Complete genome sequence of Paludibacter propionicigenes type strain (WB4).</title>
        <authorList>
            <person name="Gronow S."/>
            <person name="Munk C."/>
            <person name="Lapidus A."/>
            <person name="Nolan M."/>
            <person name="Lucas S."/>
            <person name="Hammon N."/>
            <person name="Deshpande S."/>
            <person name="Cheng J.F."/>
            <person name="Tapia R."/>
            <person name="Han C."/>
            <person name="Goodwin L."/>
            <person name="Pitluck S."/>
            <person name="Liolios K."/>
            <person name="Ivanova N."/>
            <person name="Mavromatis K."/>
            <person name="Mikhailova N."/>
            <person name="Pati A."/>
            <person name="Chen A."/>
            <person name="Palaniappan K."/>
            <person name="Land M."/>
            <person name="Hauser L."/>
            <person name="Chang Y.J."/>
            <person name="Jeffries C.D."/>
            <person name="Brambilla E."/>
            <person name="Rohde M."/>
            <person name="Goker M."/>
            <person name="Detter J.C."/>
            <person name="Woyke T."/>
            <person name="Bristow J."/>
            <person name="Eisen J.A."/>
            <person name="Markowitz V."/>
            <person name="Hugenholtz P."/>
            <person name="Kyrpides N.C."/>
            <person name="Klenk H.P."/>
        </authorList>
    </citation>
    <scope>NUCLEOTIDE SEQUENCE [LARGE SCALE GENOMIC DNA]</scope>
    <source>
        <strain evidence="19">DSM 17365 / JCM 13257 / WB4</strain>
    </source>
</reference>
<dbReference type="SUPFAM" id="SSF52172">
    <property type="entry name" value="CheY-like"/>
    <property type="match status" value="1"/>
</dbReference>
<dbReference type="CDD" id="cd00075">
    <property type="entry name" value="HATPase"/>
    <property type="match status" value="1"/>
</dbReference>
<organism evidence="18 19">
    <name type="scientific">Paludibacter propionicigenes (strain DSM 17365 / JCM 13257 / WB4)</name>
    <dbReference type="NCBI Taxonomy" id="694427"/>
    <lineage>
        <taxon>Bacteria</taxon>
        <taxon>Pseudomonadati</taxon>
        <taxon>Bacteroidota</taxon>
        <taxon>Bacteroidia</taxon>
        <taxon>Bacteroidales</taxon>
        <taxon>Paludibacteraceae</taxon>
        <taxon>Paludibacter</taxon>
    </lineage>
</organism>
<evidence type="ECO:0000256" key="1">
    <source>
        <dbReference type="ARBA" id="ARBA00000085"/>
    </source>
</evidence>
<evidence type="ECO:0000256" key="6">
    <source>
        <dbReference type="ARBA" id="ARBA00022777"/>
    </source>
</evidence>
<keyword evidence="3 12" id="KW-0597">Phosphoprotein</keyword>
<evidence type="ECO:0000256" key="12">
    <source>
        <dbReference type="PROSITE-ProRule" id="PRU00169"/>
    </source>
</evidence>
<dbReference type="SUPFAM" id="SSF63829">
    <property type="entry name" value="Calcium-dependent phosphotriesterase"/>
    <property type="match status" value="3"/>
</dbReference>
<evidence type="ECO:0000259" key="17">
    <source>
        <dbReference type="PROSITE" id="PS50110"/>
    </source>
</evidence>
<feature type="domain" description="HTH araC/xylS-type" evidence="15">
    <location>
        <begin position="1243"/>
        <end position="1342"/>
    </location>
</feature>
<dbReference type="InterPro" id="IPR011110">
    <property type="entry name" value="Reg_prop"/>
</dbReference>
<dbReference type="Gene3D" id="1.10.10.60">
    <property type="entry name" value="Homeodomain-like"/>
    <property type="match status" value="1"/>
</dbReference>
<sequence length="1346" mass="153645">MQTKKIFLSILFITISLTGSVFASTNLSFEHFYYSDQLPSNSVQRIYNDKEGYMWFGTKDGLCRFDGYRIKIFRSSAINHNKLNNNNIQCIVEDNNNCLWIGTIEGINIIDKSNYSITPYDNPMIGRDRINALRVDKAGNIWVATNSRGIIRIDRNKKSHVYQHDIKLKSALPNRVSSIYEDSEGRIWAMFWKGGIALYQPTRDKFEILPPIGKTNSPFRILEDKDHNYWICTWGDGMFSMDLKNISGNPFTPVSFIKNGKPVKMSNIIYSIIQDSKMGYIWIVSFSGLNVLEKVNDHTLNLIDSESMFNEPSNKLFHEIINDRRGNLWLGSVGEGIYKLDFSKSSFQSNSLATLTKKIGFSPNVYHVCKATGNLIYLVIDRLGLYTLDLRTGILTQSKNPLFQGVQNIQAIYQVNSRHEIWIVKEESNEIYVGQEQPNGDINNVTTINIDKTNHSVINCFLEDSNGNVWIGFEQGLYKRFANGRISLISSKISNITSIAEDKNGHIWVGTEKQGVFQIQLNAKVITRIMNFSEKSGNLQSNSIQSVCCVKNGNVYIGSREGSIYLYDYQANKMTDISSQYGITEDAIQDIVEDNYGLLWISTVKKIIRYNPVNHVSTYYTPSDGILVSSFSKNAGIKLQNGQIFFGGNKGFCLFTPGEASNHHTSSSKVTITNIDVNNLSIFDHTNKSHYDSQRNKLILQPKDDNISLEFSALNYSSADKIQYAYRLIGIDKDWVYLGNNRRYVNYTNLPSGQYTFEVKATDENGQWVNRISSLTIIKKPHFYQSWWAYLLYFCLAGAIIWFLLNRVRLRNELRISRIDKEKSEELAQTKLRYFTNISHDLLTPLTIISLLIDELQSKSQVDKNQVELIKNNVNRLRRLIRQILAFRKIDTGNMKLKVKNSDIVSFIHQVCYTNFQPLINEKNISFAIETTHDSFSAYFDPDKLDKVLYNLLSNAFKFTPSGGSIIIKISFPVQEGMSFLHLSVSDTGEGIHEKDLPHIFSRFYISNSSDQSQSNGIGLSLVRDLLQIHKGEINVDSKLKEGTTFTFEIPVSEDAFTEDEFASEENDAKNVMLSAQEITPEKLEPEKTSDTSNYNILVVEDNRELNQIIVNHLENRFTVYSAYNGNQALNSVNEHPIDLIISDVMMPEMDGLELCKTLKSDITTSHIDILLLTAKISTDDQIDYFNAGADAYMPKPFDLKVLEARVNNLISKRKKNITDFRKDQQVNISAMQYSSLDEEFLQKGIAIVEQHMDDFEFDFDKFAEAMNSSKSTLHRKLKALTDLSPGEFIRNIRLKHACKMLVSNNDPISEIAYSLGFNNPKYFSSCFKTEFGMTPREYRDSAQNE</sequence>
<keyword evidence="9" id="KW-0805">Transcription regulation</keyword>
<dbReference type="Pfam" id="PF02518">
    <property type="entry name" value="HATPase_c"/>
    <property type="match status" value="1"/>
</dbReference>
<evidence type="ECO:0000256" key="14">
    <source>
        <dbReference type="SAM" id="SignalP"/>
    </source>
</evidence>
<reference key="1">
    <citation type="submission" date="2010-11" db="EMBL/GenBank/DDBJ databases">
        <title>The complete genome of Paludibacter propionicigenes DSM 17365.</title>
        <authorList>
            <consortium name="US DOE Joint Genome Institute (JGI-PGF)"/>
            <person name="Lucas S."/>
            <person name="Copeland A."/>
            <person name="Lapidus A."/>
            <person name="Bruce D."/>
            <person name="Goodwin L."/>
            <person name="Pitluck S."/>
            <person name="Kyrpides N."/>
            <person name="Mavromatis K."/>
            <person name="Ivanova N."/>
            <person name="Munk A.C."/>
            <person name="Brettin T."/>
            <person name="Detter J.C."/>
            <person name="Han C."/>
            <person name="Tapia R."/>
            <person name="Land M."/>
            <person name="Hauser L."/>
            <person name="Markowitz V."/>
            <person name="Cheng J.-F."/>
            <person name="Hugenholtz P."/>
            <person name="Woyke T."/>
            <person name="Wu D."/>
            <person name="Gronow S."/>
            <person name="Wellnitz S."/>
            <person name="Brambilla E."/>
            <person name="Klenk H.-P."/>
            <person name="Eisen J.A."/>
        </authorList>
    </citation>
    <scope>NUCLEOTIDE SEQUENCE</scope>
    <source>
        <strain>WB4</strain>
    </source>
</reference>
<dbReference type="eggNOG" id="COG2207">
    <property type="taxonomic scope" value="Bacteria"/>
</dbReference>
<dbReference type="InterPro" id="IPR036890">
    <property type="entry name" value="HATPase_C_sf"/>
</dbReference>
<keyword evidence="8" id="KW-0902">Two-component regulatory system</keyword>
<accession>E4T0V7</accession>
<dbReference type="RefSeq" id="WP_013443601.1">
    <property type="nucleotide sequence ID" value="NC_014734.1"/>
</dbReference>
<feature type="chain" id="PRO_5005673788" description="histidine kinase" evidence="14">
    <location>
        <begin position="24"/>
        <end position="1346"/>
    </location>
</feature>
<dbReference type="SMART" id="SM00387">
    <property type="entry name" value="HATPase_c"/>
    <property type="match status" value="1"/>
</dbReference>
<dbReference type="PROSITE" id="PS00041">
    <property type="entry name" value="HTH_ARAC_FAMILY_1"/>
    <property type="match status" value="1"/>
</dbReference>
<evidence type="ECO:0000256" key="11">
    <source>
        <dbReference type="ARBA" id="ARBA00023163"/>
    </source>
</evidence>
<proteinExistence type="predicted"/>
<dbReference type="eggNOG" id="COG0745">
    <property type="taxonomic scope" value="Bacteria"/>
</dbReference>
<evidence type="ECO:0000256" key="4">
    <source>
        <dbReference type="ARBA" id="ARBA00022679"/>
    </source>
</evidence>
<dbReference type="GO" id="GO:0003700">
    <property type="term" value="F:DNA-binding transcription factor activity"/>
    <property type="evidence" value="ECO:0007669"/>
    <property type="project" value="InterPro"/>
</dbReference>
<dbReference type="SMART" id="SM00448">
    <property type="entry name" value="REC"/>
    <property type="match status" value="1"/>
</dbReference>
<keyword evidence="10" id="KW-0238">DNA-binding</keyword>
<keyword evidence="19" id="KW-1185">Reference proteome</keyword>
<dbReference type="Pfam" id="PF07494">
    <property type="entry name" value="Reg_prop"/>
    <property type="match status" value="4"/>
</dbReference>
<dbReference type="GO" id="GO:0000155">
    <property type="term" value="F:phosphorelay sensor kinase activity"/>
    <property type="evidence" value="ECO:0007669"/>
    <property type="project" value="InterPro"/>
</dbReference>
<dbReference type="eggNOG" id="COG3292">
    <property type="taxonomic scope" value="Bacteria"/>
</dbReference>
<dbReference type="CDD" id="cd00082">
    <property type="entry name" value="HisKA"/>
    <property type="match status" value="1"/>
</dbReference>
<feature type="modified residue" description="4-aspartylphosphate" evidence="12">
    <location>
        <position position="1144"/>
    </location>
</feature>
<dbReference type="SMART" id="SM00388">
    <property type="entry name" value="HisKA"/>
    <property type="match status" value="1"/>
</dbReference>
<dbReference type="Pfam" id="PF12833">
    <property type="entry name" value="HTH_18"/>
    <property type="match status" value="1"/>
</dbReference>
<dbReference type="CDD" id="cd17574">
    <property type="entry name" value="REC_OmpR"/>
    <property type="match status" value="1"/>
</dbReference>
<dbReference type="GO" id="GO:0043565">
    <property type="term" value="F:sequence-specific DNA binding"/>
    <property type="evidence" value="ECO:0007669"/>
    <property type="project" value="InterPro"/>
</dbReference>
<evidence type="ECO:0000259" key="15">
    <source>
        <dbReference type="PROSITE" id="PS01124"/>
    </source>
</evidence>
<feature type="signal peptide" evidence="14">
    <location>
        <begin position="1"/>
        <end position="23"/>
    </location>
</feature>
<dbReference type="KEGG" id="ppn:Palpr_0070"/>
<feature type="domain" description="Response regulatory" evidence="17">
    <location>
        <begin position="1096"/>
        <end position="1211"/>
    </location>
</feature>
<feature type="transmembrane region" description="Helical" evidence="13">
    <location>
        <begin position="787"/>
        <end position="805"/>
    </location>
</feature>
<evidence type="ECO:0000256" key="3">
    <source>
        <dbReference type="ARBA" id="ARBA00022553"/>
    </source>
</evidence>
<dbReference type="Proteomes" id="UP000008718">
    <property type="component" value="Chromosome"/>
</dbReference>
<dbReference type="SUPFAM" id="SSF46689">
    <property type="entry name" value="Homeodomain-like"/>
    <property type="match status" value="1"/>
</dbReference>
<evidence type="ECO:0000256" key="5">
    <source>
        <dbReference type="ARBA" id="ARBA00022741"/>
    </source>
</evidence>
<dbReference type="Gene3D" id="1.10.287.130">
    <property type="match status" value="1"/>
</dbReference>
<dbReference type="InterPro" id="IPR011006">
    <property type="entry name" value="CheY-like_superfamily"/>
</dbReference>
<dbReference type="Pfam" id="PF07495">
    <property type="entry name" value="Y_Y_Y"/>
    <property type="match status" value="1"/>
</dbReference>
<dbReference type="FunFam" id="3.30.565.10:FF:000037">
    <property type="entry name" value="Hybrid sensor histidine kinase/response regulator"/>
    <property type="match status" value="1"/>
</dbReference>
<dbReference type="Gene3D" id="2.130.10.10">
    <property type="entry name" value="YVTN repeat-like/Quinoprotein amine dehydrogenase"/>
    <property type="match status" value="2"/>
</dbReference>
<evidence type="ECO:0000256" key="10">
    <source>
        <dbReference type="ARBA" id="ARBA00023125"/>
    </source>
</evidence>
<dbReference type="InterPro" id="IPR018062">
    <property type="entry name" value="HTH_AraC-typ_CS"/>
</dbReference>
<evidence type="ECO:0000256" key="9">
    <source>
        <dbReference type="ARBA" id="ARBA00023015"/>
    </source>
</evidence>
<keyword evidence="13" id="KW-1133">Transmembrane helix</keyword>
<keyword evidence="4" id="KW-0808">Transferase</keyword>
<dbReference type="InterPro" id="IPR009057">
    <property type="entry name" value="Homeodomain-like_sf"/>
</dbReference>
<dbReference type="PRINTS" id="PR00344">
    <property type="entry name" value="BCTRLSENSOR"/>
</dbReference>